<dbReference type="AlphaFoldDB" id="F1TGR6"/>
<dbReference type="eggNOG" id="ENOG50323Y0">
    <property type="taxonomic scope" value="Bacteria"/>
</dbReference>
<dbReference type="RefSeq" id="WP_004621426.1">
    <property type="nucleotide sequence ID" value="NZ_ACXX02000014.1"/>
</dbReference>
<protein>
    <submittedName>
        <fullName evidence="2">Uncharacterized protein</fullName>
    </submittedName>
</protein>
<feature type="coiled-coil region" evidence="1">
    <location>
        <begin position="39"/>
        <end position="66"/>
    </location>
</feature>
<reference evidence="2" key="1">
    <citation type="submission" date="2009-07" db="EMBL/GenBank/DDBJ databases">
        <authorList>
            <consortium name="US DOE Joint Genome Institute (JGI-PGF)"/>
            <person name="Lucas S."/>
            <person name="Copeland A."/>
            <person name="Lapidus A."/>
            <person name="Glavina del Rio T."/>
            <person name="Tice H."/>
            <person name="Bruce D."/>
            <person name="Goodwin L."/>
            <person name="Pitluck S."/>
            <person name="Larimer F."/>
            <person name="Land M.L."/>
            <person name="Mouttaki H."/>
            <person name="He Z."/>
            <person name="Zhou J."/>
            <person name="Hemme C.L."/>
        </authorList>
    </citation>
    <scope>NUCLEOTIDE SEQUENCE</scope>
    <source>
        <strain evidence="2">DSM 2782</strain>
    </source>
</reference>
<accession>F1TGR6</accession>
<sequence length="208" mass="24954">MWNIFNKKNKAHGFDLKVLFKNDISLLTLDERWNGLFKNMEKTNDITECENRIKELLKEQSRLITETKDISIKKKECMDSIIRLTTEVFDKNNKEAHTKMQECEKSIVAINKKMEENEERLLDIPKEIREENLQLLEYTVKLVYFSIRENQLRVSELDKEIAEAKEKLKKMIEERELLAEDYSDTYSYFHDLLGKDELQKLDEIYFSK</sequence>
<reference evidence="2" key="2">
    <citation type="submission" date="2011-01" db="EMBL/GenBank/DDBJ databases">
        <title>The Non-contiguous Finished genome of Clostridium papyrosolvens.</title>
        <authorList>
            <person name="Lucas S."/>
            <person name="Copeland A."/>
            <person name="Lapidus A."/>
            <person name="Cheng J.-F."/>
            <person name="Goodwin L."/>
            <person name="Pitluck S."/>
            <person name="Misra M."/>
            <person name="Chertkov O."/>
            <person name="Detter J.C."/>
            <person name="Han C."/>
            <person name="Tapia R."/>
            <person name="Land M."/>
            <person name="Hauser L."/>
            <person name="Kyrpides N."/>
            <person name="Ivanova N."/>
            <person name="Pagani I."/>
            <person name="Mouttaki H."/>
            <person name="He Z."/>
            <person name="Zhou J."/>
            <person name="Hemme C.L."/>
            <person name="Woyke T."/>
        </authorList>
    </citation>
    <scope>NUCLEOTIDE SEQUENCE [LARGE SCALE GENOMIC DNA]</scope>
    <source>
        <strain evidence="2">DSM 2782</strain>
    </source>
</reference>
<name>F1TGR6_9FIRM</name>
<organism evidence="2 3">
    <name type="scientific">Ruminiclostridium papyrosolvens DSM 2782</name>
    <dbReference type="NCBI Taxonomy" id="588581"/>
    <lineage>
        <taxon>Bacteria</taxon>
        <taxon>Bacillati</taxon>
        <taxon>Bacillota</taxon>
        <taxon>Clostridia</taxon>
        <taxon>Eubacteriales</taxon>
        <taxon>Oscillospiraceae</taxon>
        <taxon>Ruminiclostridium</taxon>
    </lineage>
</organism>
<dbReference type="Proteomes" id="UP000003860">
    <property type="component" value="Unassembled WGS sequence"/>
</dbReference>
<gene>
    <name evidence="2" type="ORF">Cpap_0336</name>
</gene>
<evidence type="ECO:0000313" key="2">
    <source>
        <dbReference type="EMBL" id="EGD46397.1"/>
    </source>
</evidence>
<dbReference type="OrthoDB" id="1707350at2"/>
<feature type="coiled-coil region" evidence="1">
    <location>
        <begin position="147"/>
        <end position="181"/>
    </location>
</feature>
<keyword evidence="1" id="KW-0175">Coiled coil</keyword>
<comment type="caution">
    <text evidence="2">The sequence shown here is derived from an EMBL/GenBank/DDBJ whole genome shotgun (WGS) entry which is preliminary data.</text>
</comment>
<proteinExistence type="predicted"/>
<dbReference type="EMBL" id="ACXX02000014">
    <property type="protein sequence ID" value="EGD46397.1"/>
    <property type="molecule type" value="Genomic_DNA"/>
</dbReference>
<evidence type="ECO:0000313" key="3">
    <source>
        <dbReference type="Proteomes" id="UP000003860"/>
    </source>
</evidence>
<dbReference type="STRING" id="588581.Cpap_0336"/>
<keyword evidence="3" id="KW-1185">Reference proteome</keyword>
<evidence type="ECO:0000256" key="1">
    <source>
        <dbReference type="SAM" id="Coils"/>
    </source>
</evidence>